<dbReference type="RefSeq" id="WP_008613026.1">
    <property type="nucleotide sequence ID" value="NZ_JH651379.1"/>
</dbReference>
<organism evidence="1 2">
    <name type="scientific">Galbibacter orientalis DSM 19592</name>
    <dbReference type="NCBI Taxonomy" id="926559"/>
    <lineage>
        <taxon>Bacteria</taxon>
        <taxon>Pseudomonadati</taxon>
        <taxon>Bacteroidota</taxon>
        <taxon>Flavobacteriia</taxon>
        <taxon>Flavobacteriales</taxon>
        <taxon>Flavobacteriaceae</taxon>
        <taxon>Galbibacter</taxon>
    </lineage>
</organism>
<evidence type="ECO:0000313" key="2">
    <source>
        <dbReference type="Proteomes" id="UP000004690"/>
    </source>
</evidence>
<dbReference type="Proteomes" id="UP000004690">
    <property type="component" value="Unassembled WGS sequence"/>
</dbReference>
<dbReference type="HOGENOM" id="CLU_060493_0_0_10"/>
<dbReference type="EMBL" id="JH651379">
    <property type="protein sequence ID" value="EIJ39521.1"/>
    <property type="molecule type" value="Genomic_DNA"/>
</dbReference>
<protein>
    <submittedName>
        <fullName evidence="1">Uncharacterized protein</fullName>
    </submittedName>
</protein>
<dbReference type="eggNOG" id="COG2321">
    <property type="taxonomic scope" value="Bacteria"/>
</dbReference>
<sequence length="369" mass="41418">MKKIQFLASIILVNVILVSCSKEETYVEDELNAVYATTSSANKYSELIQDRSVNLDLSVNDFAFYDDLSRAVAPSECSTTDFDAAINETIAENLDQLGAEFYSIYSDINFYMSLVDTSPQYFGENGRYTNLMKKRVREHEKFWDMPNEVAVKGQHNSNFENESLLRETLPFLYGPTADIDALIAEISAINEESTFLIENPYVSFDGFAINIDNFFGKGQGDIIVISDGIVSVMEKAGIDADIVWTGILAHEWGHQIQFNNTWGYPTEAGNIPEATRSTELEADFFAAYFMTHKRGATYNWKRVEAFFDLFFNIGDCGFEADGHHGTPLQRMDAAHRGYLLAQSAQKKGHILSPEAVHNAFVAELPTIVE</sequence>
<name>I3C7C8_9FLAO</name>
<keyword evidence="2" id="KW-1185">Reference proteome</keyword>
<dbReference type="PROSITE" id="PS51257">
    <property type="entry name" value="PROKAR_LIPOPROTEIN"/>
    <property type="match status" value="1"/>
</dbReference>
<proteinExistence type="predicted"/>
<evidence type="ECO:0000313" key="1">
    <source>
        <dbReference type="EMBL" id="EIJ39521.1"/>
    </source>
</evidence>
<dbReference type="STRING" id="926559.JoomaDRAFT_2547"/>
<dbReference type="OrthoDB" id="9152336at2"/>
<reference evidence="1 2" key="1">
    <citation type="submission" date="2012-02" db="EMBL/GenBank/DDBJ databases">
        <title>Improved High-Quality Draft genome of Joostella marina DSM 19592.</title>
        <authorList>
            <consortium name="US DOE Joint Genome Institute (JGI-PGF)"/>
            <person name="Lucas S."/>
            <person name="Copeland A."/>
            <person name="Lapidus A."/>
            <person name="Bruce D."/>
            <person name="Goodwin L."/>
            <person name="Pitluck S."/>
            <person name="Peters L."/>
            <person name="Chertkov O."/>
            <person name="Ovchinnikova G."/>
            <person name="Kyrpides N."/>
            <person name="Mavromatis K."/>
            <person name="Detter J.C."/>
            <person name="Han C."/>
            <person name="Land M."/>
            <person name="Hauser L."/>
            <person name="Markowitz V."/>
            <person name="Cheng J.-F."/>
            <person name="Hugenholtz P."/>
            <person name="Woyke T."/>
            <person name="Wu D."/>
            <person name="Tindall B."/>
            <person name="Brambilla E."/>
            <person name="Klenk H.-P."/>
            <person name="Eisen J.A."/>
        </authorList>
    </citation>
    <scope>NUCLEOTIDE SEQUENCE [LARGE SCALE GENOMIC DNA]</scope>
    <source>
        <strain evidence="1 2">DSM 19592</strain>
    </source>
</reference>
<dbReference type="AlphaFoldDB" id="I3C7C8"/>
<gene>
    <name evidence="1" type="ORF">JoomaDRAFT_2547</name>
</gene>
<accession>I3C7C8</accession>